<feature type="non-terminal residue" evidence="1">
    <location>
        <position position="266"/>
    </location>
</feature>
<evidence type="ECO:0000313" key="1">
    <source>
        <dbReference type="EMBL" id="KAF2846596.1"/>
    </source>
</evidence>
<accession>A0A6A7ATF2</accession>
<evidence type="ECO:0008006" key="3">
    <source>
        <dbReference type="Google" id="ProtNLM"/>
    </source>
</evidence>
<dbReference type="AlphaFoldDB" id="A0A6A7ATF2"/>
<dbReference type="CDD" id="cd09917">
    <property type="entry name" value="F-box_SF"/>
    <property type="match status" value="1"/>
</dbReference>
<evidence type="ECO:0000313" key="2">
    <source>
        <dbReference type="Proteomes" id="UP000799423"/>
    </source>
</evidence>
<keyword evidence="2" id="KW-1185">Reference proteome</keyword>
<organism evidence="1 2">
    <name type="scientific">Plenodomus tracheiphilus IPT5</name>
    <dbReference type="NCBI Taxonomy" id="1408161"/>
    <lineage>
        <taxon>Eukaryota</taxon>
        <taxon>Fungi</taxon>
        <taxon>Dikarya</taxon>
        <taxon>Ascomycota</taxon>
        <taxon>Pezizomycotina</taxon>
        <taxon>Dothideomycetes</taxon>
        <taxon>Pleosporomycetidae</taxon>
        <taxon>Pleosporales</taxon>
        <taxon>Pleosporineae</taxon>
        <taxon>Leptosphaeriaceae</taxon>
        <taxon>Plenodomus</taxon>
    </lineage>
</organism>
<dbReference type="OrthoDB" id="2997776at2759"/>
<name>A0A6A7ATF2_9PLEO</name>
<dbReference type="EMBL" id="MU006333">
    <property type="protein sequence ID" value="KAF2846596.1"/>
    <property type="molecule type" value="Genomic_DNA"/>
</dbReference>
<gene>
    <name evidence="1" type="ORF">T440DRAFT_471675</name>
</gene>
<dbReference type="Proteomes" id="UP000799423">
    <property type="component" value="Unassembled WGS sequence"/>
</dbReference>
<reference evidence="1" key="1">
    <citation type="submission" date="2020-01" db="EMBL/GenBank/DDBJ databases">
        <authorList>
            <consortium name="DOE Joint Genome Institute"/>
            <person name="Haridas S."/>
            <person name="Albert R."/>
            <person name="Binder M."/>
            <person name="Bloem J."/>
            <person name="Labutti K."/>
            <person name="Salamov A."/>
            <person name="Andreopoulos B."/>
            <person name="Baker S.E."/>
            <person name="Barry K."/>
            <person name="Bills G."/>
            <person name="Bluhm B.H."/>
            <person name="Cannon C."/>
            <person name="Castanera R."/>
            <person name="Culley D.E."/>
            <person name="Daum C."/>
            <person name="Ezra D."/>
            <person name="Gonzalez J.B."/>
            <person name="Henrissat B."/>
            <person name="Kuo A."/>
            <person name="Liang C."/>
            <person name="Lipzen A."/>
            <person name="Lutzoni F."/>
            <person name="Magnuson J."/>
            <person name="Mondo S."/>
            <person name="Nolan M."/>
            <person name="Ohm R."/>
            <person name="Pangilinan J."/>
            <person name="Park H.-J."/>
            <person name="Ramirez L."/>
            <person name="Alfaro M."/>
            <person name="Sun H."/>
            <person name="Tritt A."/>
            <person name="Yoshinaga Y."/>
            <person name="Zwiers L.-H."/>
            <person name="Turgeon B.G."/>
            <person name="Goodwin S.B."/>
            <person name="Spatafora J.W."/>
            <person name="Crous P.W."/>
            <person name="Grigoriev I.V."/>
        </authorList>
    </citation>
    <scope>NUCLEOTIDE SEQUENCE</scope>
    <source>
        <strain evidence="1">IPT5</strain>
    </source>
</reference>
<proteinExistence type="predicted"/>
<protein>
    <recommendedName>
        <fullName evidence="3">F-box domain-containing protein</fullName>
    </recommendedName>
</protein>
<sequence>MMATKKPKTSVPSRLPSRIPLCAALPPEVWINIFRYHTDLTHLWLTCRAVSASLRACAEYAFAEYFLASVRIDWQLEKYNLGGKSKRPEVPVVFARLGTYDVDKAGTKTKSEGKDIAIFHDPRPKSEVTGIPGQGKKAQQEYTRITSRWQENILTYKPELPNYTINIHGIVNDTPLPNLSLDFEKREVKFEWKQALHYFYREHARLLHQKINFHRTTANTLRQTTKKLAKGQHLTPSDYPLSWAAAEIEVRKEIRRARLREHYTGD</sequence>